<dbReference type="Pfam" id="PF05183">
    <property type="entry name" value="RdRP"/>
    <property type="match status" value="2"/>
</dbReference>
<feature type="domain" description="RDRP core" evidence="2">
    <location>
        <begin position="186"/>
        <end position="528"/>
    </location>
</feature>
<feature type="domain" description="RDRP core" evidence="2">
    <location>
        <begin position="575"/>
        <end position="746"/>
    </location>
</feature>
<keyword evidence="1" id="KW-0548">Nucleotidyltransferase</keyword>
<dbReference type="EC" id="2.7.7.48" evidence="1"/>
<keyword evidence="1" id="KW-0696">RNA-directed RNA polymerase</keyword>
<dbReference type="Proteomes" id="UP000308768">
    <property type="component" value="Unassembled WGS sequence"/>
</dbReference>
<comment type="caution">
    <text evidence="3">The sequence shown here is derived from an EMBL/GenBank/DDBJ whole genome shotgun (WGS) entry which is preliminary data.</text>
</comment>
<dbReference type="GO" id="GO:0030422">
    <property type="term" value="P:siRNA processing"/>
    <property type="evidence" value="ECO:0007669"/>
    <property type="project" value="TreeGrafter"/>
</dbReference>
<dbReference type="GO" id="GO:0003723">
    <property type="term" value="F:RNA binding"/>
    <property type="evidence" value="ECO:0007669"/>
    <property type="project" value="UniProtKB-KW"/>
</dbReference>
<comment type="similarity">
    <text evidence="1">Belongs to the RdRP family.</text>
</comment>
<dbReference type="AlphaFoldDB" id="A0A4U0XT68"/>
<reference evidence="3 4" key="1">
    <citation type="submission" date="2017-03" db="EMBL/GenBank/DDBJ databases">
        <title>Genomes of endolithic fungi from Antarctica.</title>
        <authorList>
            <person name="Coleine C."/>
            <person name="Masonjones S."/>
            <person name="Stajich J.E."/>
        </authorList>
    </citation>
    <scope>NUCLEOTIDE SEQUENCE [LARGE SCALE GENOMIC DNA]</scope>
    <source>
        <strain evidence="3 4">CCFEE 5187</strain>
    </source>
</reference>
<evidence type="ECO:0000313" key="3">
    <source>
        <dbReference type="EMBL" id="TKA78185.1"/>
    </source>
</evidence>
<sequence>MNMLESDRGTNILPSNISTSLNTLLKSDEQVLMLANEQHFPCDADDLPNAQLFMELERAAVSAEGLGVTVRNAPEQHQVKRLPDDGLFIEDMPSDVKRLPFGLQFECVRVAQACRASLEDLCTPQQPYEIKDHQKQWADFEKSWPDTKLPQQVPSKIWASVGSNYENVSLKGSLEFNRSNNGPLFRLVLEPFRREKSCRFQRAFGGDRFLYLDVPSFRDLPKHLKGQQDNLLIRYREWLGTEKCFLGRTWRVLLVSPKKAKKKNRGKKMSARQPEIAHAQQLVLFATGGSDLTIAAGTSFQSRASCSYRGAAASVEKVINWFMPVKKNAFQPYCKAYARLELGFSKTLPALVFMPSQVRHVPDTITDGSPESTEFDDPRLKWEASPEEQRIMNDGCSRISAGAAKKMWRDNSLDGPVPSAFQGRIGGAKGVWTISAPSEMTDLEHTNIWIEITPSQMKFKPHDTDLDDATFDSNRLTFDMLKFSGSPKPSILHMSFLPILQDRGIPKGTLMKFVRDHMDHDRKEVLAAVADPVALRRWVHSQNAWLEESQKEQGITWRAALPRLTMEKVNMLLEFWLCWEPDLICSFKNAPPPYNPLPPEHFGIKIDRTKLGEVASGPFQAFLTKSFDFRCRRELLGQVTIFHEKLSYAENSIDSPGINPLADLHDHLVDSSKNGYTFDHEAWQKYITSSSDIGIKNPKKPAYKVDFDSISGSTKLESVRKLEMKPGAKRPKYNPNHIIDHLVFEIIEPHIKETLEQVKASFTELNTWDSAFAKNVYTRELTSSDRVIRDELETLVENLKKIGETRGTSDYNDHIAECHTQYVNLSPVHTSHPVISRWLVPTAAHAPTTWSLIKAAALFTKHHTRYNFVFDLAGRELCYLKAHSVLQTRSVVEPMYSVMKFRRAKRLLVDEEVPIESDNDEIGEDGKRVEDAVQLEWDQAAS</sequence>
<dbReference type="PANTHER" id="PTHR23079:SF55">
    <property type="entry name" value="RNA-DIRECTED RNA POLYMERASE"/>
    <property type="match status" value="1"/>
</dbReference>
<comment type="catalytic activity">
    <reaction evidence="1">
        <text>RNA(n) + a ribonucleoside 5'-triphosphate = RNA(n+1) + diphosphate</text>
        <dbReference type="Rhea" id="RHEA:21248"/>
        <dbReference type="Rhea" id="RHEA-COMP:14527"/>
        <dbReference type="Rhea" id="RHEA-COMP:17342"/>
        <dbReference type="ChEBI" id="CHEBI:33019"/>
        <dbReference type="ChEBI" id="CHEBI:61557"/>
        <dbReference type="ChEBI" id="CHEBI:140395"/>
        <dbReference type="EC" id="2.7.7.48"/>
    </reaction>
</comment>
<dbReference type="OrthoDB" id="10055769at2759"/>
<evidence type="ECO:0000259" key="2">
    <source>
        <dbReference type="Pfam" id="PF05183"/>
    </source>
</evidence>
<evidence type="ECO:0000256" key="1">
    <source>
        <dbReference type="RuleBase" id="RU363098"/>
    </source>
</evidence>
<dbReference type="InterPro" id="IPR007855">
    <property type="entry name" value="RDRP"/>
</dbReference>
<dbReference type="STRING" id="331657.A0A4U0XT68"/>
<gene>
    <name evidence="3" type="ORF">B0A49_01311</name>
</gene>
<organism evidence="3 4">
    <name type="scientific">Cryomyces minteri</name>
    <dbReference type="NCBI Taxonomy" id="331657"/>
    <lineage>
        <taxon>Eukaryota</taxon>
        <taxon>Fungi</taxon>
        <taxon>Dikarya</taxon>
        <taxon>Ascomycota</taxon>
        <taxon>Pezizomycotina</taxon>
        <taxon>Dothideomycetes</taxon>
        <taxon>Dothideomycetes incertae sedis</taxon>
        <taxon>Cryomyces</taxon>
    </lineage>
</organism>
<accession>A0A4U0XT68</accession>
<dbReference type="PANTHER" id="PTHR23079">
    <property type="entry name" value="RNA-DEPENDENT RNA POLYMERASE"/>
    <property type="match status" value="1"/>
</dbReference>
<dbReference type="InterPro" id="IPR057596">
    <property type="entry name" value="RDRP_core"/>
</dbReference>
<keyword evidence="4" id="KW-1185">Reference proteome</keyword>
<name>A0A4U0XT68_9PEZI</name>
<dbReference type="GO" id="GO:0003968">
    <property type="term" value="F:RNA-directed RNA polymerase activity"/>
    <property type="evidence" value="ECO:0007669"/>
    <property type="project" value="UniProtKB-KW"/>
</dbReference>
<keyword evidence="1" id="KW-0694">RNA-binding</keyword>
<evidence type="ECO:0000313" key="4">
    <source>
        <dbReference type="Proteomes" id="UP000308768"/>
    </source>
</evidence>
<proteinExistence type="inferred from homology"/>
<keyword evidence="1" id="KW-0808">Transferase</keyword>
<protein>
    <recommendedName>
        <fullName evidence="1">RNA-dependent RNA polymerase</fullName>
        <ecNumber evidence="1">2.7.7.48</ecNumber>
    </recommendedName>
</protein>
<dbReference type="GO" id="GO:0031380">
    <property type="term" value="C:nuclear RNA-directed RNA polymerase complex"/>
    <property type="evidence" value="ECO:0007669"/>
    <property type="project" value="TreeGrafter"/>
</dbReference>
<dbReference type="EMBL" id="NAJN01000153">
    <property type="protein sequence ID" value="TKA78185.1"/>
    <property type="molecule type" value="Genomic_DNA"/>
</dbReference>